<gene>
    <name evidence="2" type="ORF">RHIMIDRAFT_86844</name>
</gene>
<evidence type="ECO:0000313" key="2">
    <source>
        <dbReference type="EMBL" id="PHZ15282.1"/>
    </source>
</evidence>
<keyword evidence="1" id="KW-0472">Membrane</keyword>
<keyword evidence="1" id="KW-1133">Transmembrane helix</keyword>
<evidence type="ECO:0000256" key="1">
    <source>
        <dbReference type="SAM" id="Phobius"/>
    </source>
</evidence>
<feature type="transmembrane region" description="Helical" evidence="1">
    <location>
        <begin position="12"/>
        <end position="29"/>
    </location>
</feature>
<organism evidence="2 3">
    <name type="scientific">Rhizopus microsporus ATCC 52813</name>
    <dbReference type="NCBI Taxonomy" id="1340429"/>
    <lineage>
        <taxon>Eukaryota</taxon>
        <taxon>Fungi</taxon>
        <taxon>Fungi incertae sedis</taxon>
        <taxon>Mucoromycota</taxon>
        <taxon>Mucoromycotina</taxon>
        <taxon>Mucoromycetes</taxon>
        <taxon>Mucorales</taxon>
        <taxon>Mucorineae</taxon>
        <taxon>Rhizopodaceae</taxon>
        <taxon>Rhizopus</taxon>
    </lineage>
</organism>
<dbReference type="GeneID" id="35446794"/>
<dbReference type="RefSeq" id="XP_023468990.1">
    <property type="nucleotide sequence ID" value="XM_023615806.1"/>
</dbReference>
<dbReference type="Proteomes" id="UP000242254">
    <property type="component" value="Unassembled WGS sequence"/>
</dbReference>
<accession>A0A2G4T2N7</accession>
<keyword evidence="3" id="KW-1185">Reference proteome</keyword>
<name>A0A2G4T2N7_RHIZD</name>
<dbReference type="AlphaFoldDB" id="A0A2G4T2N7"/>
<feature type="transmembrane region" description="Helical" evidence="1">
    <location>
        <begin position="35"/>
        <end position="62"/>
    </location>
</feature>
<reference evidence="2 3" key="1">
    <citation type="journal article" date="2016" name="Proc. Natl. Acad. Sci. U.S.A.">
        <title>Lipid metabolic changes in an early divergent fungus govern the establishment of a mutualistic symbiosis with endobacteria.</title>
        <authorList>
            <person name="Lastovetsky O.A."/>
            <person name="Gaspar M.L."/>
            <person name="Mondo S.J."/>
            <person name="LaButti K.M."/>
            <person name="Sandor L."/>
            <person name="Grigoriev I.V."/>
            <person name="Henry S.A."/>
            <person name="Pawlowska T.E."/>
        </authorList>
    </citation>
    <scope>NUCLEOTIDE SEQUENCE [LARGE SCALE GENOMIC DNA]</scope>
    <source>
        <strain evidence="2 3">ATCC 52813</strain>
    </source>
</reference>
<sequence>MLDTGSPRFFSLLYLTLFFTTAQKLFYLDSTLCPFILYICSSCIFGYSKGLAVEVLLHLILLNLQYCMLPNISTRISHYRE</sequence>
<protein>
    <submittedName>
        <fullName evidence="2">Uncharacterized protein</fullName>
    </submittedName>
</protein>
<proteinExistence type="predicted"/>
<dbReference type="EMBL" id="KZ303844">
    <property type="protein sequence ID" value="PHZ15282.1"/>
    <property type="molecule type" value="Genomic_DNA"/>
</dbReference>
<keyword evidence="1" id="KW-0812">Transmembrane</keyword>
<evidence type="ECO:0000313" key="3">
    <source>
        <dbReference type="Proteomes" id="UP000242254"/>
    </source>
</evidence>